<keyword evidence="2" id="KW-1185">Reference proteome</keyword>
<dbReference type="Gramene" id="mRNA:HanXRQr2_Chr14g0660941">
    <property type="protein sequence ID" value="CDS:HanXRQr2_Chr14g0660941.1"/>
    <property type="gene ID" value="HanXRQr2_Chr14g0660941"/>
</dbReference>
<dbReference type="AlphaFoldDB" id="A0A9K3H830"/>
<accession>A0A9K3H830</accession>
<evidence type="ECO:0000313" key="1">
    <source>
        <dbReference type="EMBL" id="KAF5770575.1"/>
    </source>
</evidence>
<evidence type="ECO:0000313" key="2">
    <source>
        <dbReference type="Proteomes" id="UP000215914"/>
    </source>
</evidence>
<sequence>MGRCLQPGCAKKFETETESEISEIPNPNYPNFRISENSDIRISDIRKFGFGYQF</sequence>
<dbReference type="Proteomes" id="UP000215914">
    <property type="component" value="Unassembled WGS sequence"/>
</dbReference>
<proteinExistence type="predicted"/>
<reference evidence="1" key="1">
    <citation type="journal article" date="2017" name="Nature">
        <title>The sunflower genome provides insights into oil metabolism, flowering and Asterid evolution.</title>
        <authorList>
            <person name="Badouin H."/>
            <person name="Gouzy J."/>
            <person name="Grassa C.J."/>
            <person name="Murat F."/>
            <person name="Staton S.E."/>
            <person name="Cottret L."/>
            <person name="Lelandais-Briere C."/>
            <person name="Owens G.L."/>
            <person name="Carrere S."/>
            <person name="Mayjonade B."/>
            <person name="Legrand L."/>
            <person name="Gill N."/>
            <person name="Kane N.C."/>
            <person name="Bowers J.E."/>
            <person name="Hubner S."/>
            <person name="Bellec A."/>
            <person name="Berard A."/>
            <person name="Berges H."/>
            <person name="Blanchet N."/>
            <person name="Boniface M.C."/>
            <person name="Brunel D."/>
            <person name="Catrice O."/>
            <person name="Chaidir N."/>
            <person name="Claudel C."/>
            <person name="Donnadieu C."/>
            <person name="Faraut T."/>
            <person name="Fievet G."/>
            <person name="Helmstetter N."/>
            <person name="King M."/>
            <person name="Knapp S.J."/>
            <person name="Lai Z."/>
            <person name="Le Paslier M.C."/>
            <person name="Lippi Y."/>
            <person name="Lorenzon L."/>
            <person name="Mandel J.R."/>
            <person name="Marage G."/>
            <person name="Marchand G."/>
            <person name="Marquand E."/>
            <person name="Bret-Mestries E."/>
            <person name="Morien E."/>
            <person name="Nambeesan S."/>
            <person name="Nguyen T."/>
            <person name="Pegot-Espagnet P."/>
            <person name="Pouilly N."/>
            <person name="Raftis F."/>
            <person name="Sallet E."/>
            <person name="Schiex T."/>
            <person name="Thomas J."/>
            <person name="Vandecasteele C."/>
            <person name="Vares D."/>
            <person name="Vear F."/>
            <person name="Vautrin S."/>
            <person name="Crespi M."/>
            <person name="Mangin B."/>
            <person name="Burke J.M."/>
            <person name="Salse J."/>
            <person name="Munos S."/>
            <person name="Vincourt P."/>
            <person name="Rieseberg L.H."/>
            <person name="Langlade N.B."/>
        </authorList>
    </citation>
    <scope>NUCLEOTIDE SEQUENCE</scope>
    <source>
        <tissue evidence="1">Leaves</tissue>
    </source>
</reference>
<protein>
    <submittedName>
        <fullName evidence="1">Uncharacterized protein</fullName>
    </submittedName>
</protein>
<gene>
    <name evidence="1" type="ORF">HanXRQr2_Chr14g0660941</name>
</gene>
<organism evidence="1 2">
    <name type="scientific">Helianthus annuus</name>
    <name type="common">Common sunflower</name>
    <dbReference type="NCBI Taxonomy" id="4232"/>
    <lineage>
        <taxon>Eukaryota</taxon>
        <taxon>Viridiplantae</taxon>
        <taxon>Streptophyta</taxon>
        <taxon>Embryophyta</taxon>
        <taxon>Tracheophyta</taxon>
        <taxon>Spermatophyta</taxon>
        <taxon>Magnoliopsida</taxon>
        <taxon>eudicotyledons</taxon>
        <taxon>Gunneridae</taxon>
        <taxon>Pentapetalae</taxon>
        <taxon>asterids</taxon>
        <taxon>campanulids</taxon>
        <taxon>Asterales</taxon>
        <taxon>Asteraceae</taxon>
        <taxon>Asteroideae</taxon>
        <taxon>Heliantheae alliance</taxon>
        <taxon>Heliantheae</taxon>
        <taxon>Helianthus</taxon>
    </lineage>
</organism>
<dbReference type="EMBL" id="MNCJ02000329">
    <property type="protein sequence ID" value="KAF5770575.1"/>
    <property type="molecule type" value="Genomic_DNA"/>
</dbReference>
<comment type="caution">
    <text evidence="1">The sequence shown here is derived from an EMBL/GenBank/DDBJ whole genome shotgun (WGS) entry which is preliminary data.</text>
</comment>
<reference evidence="1" key="2">
    <citation type="submission" date="2020-06" db="EMBL/GenBank/DDBJ databases">
        <title>Helianthus annuus Genome sequencing and assembly Release 2.</title>
        <authorList>
            <person name="Gouzy J."/>
            <person name="Langlade N."/>
            <person name="Munos S."/>
        </authorList>
    </citation>
    <scope>NUCLEOTIDE SEQUENCE</scope>
    <source>
        <tissue evidence="1">Leaves</tissue>
    </source>
</reference>
<name>A0A9K3H830_HELAN</name>